<proteinExistence type="predicted"/>
<accession>A0A8J3YF97</accession>
<organism evidence="1 2">
    <name type="scientific">Spirilliplanes yamanashiensis</name>
    <dbReference type="NCBI Taxonomy" id="42233"/>
    <lineage>
        <taxon>Bacteria</taxon>
        <taxon>Bacillati</taxon>
        <taxon>Actinomycetota</taxon>
        <taxon>Actinomycetes</taxon>
        <taxon>Micromonosporales</taxon>
        <taxon>Micromonosporaceae</taxon>
        <taxon>Spirilliplanes</taxon>
    </lineage>
</organism>
<gene>
    <name evidence="1" type="ORF">Sya03_59690</name>
</gene>
<dbReference type="EMBL" id="BOOY01000043">
    <property type="protein sequence ID" value="GIJ06617.1"/>
    <property type="molecule type" value="Genomic_DNA"/>
</dbReference>
<comment type="caution">
    <text evidence="1">The sequence shown here is derived from an EMBL/GenBank/DDBJ whole genome shotgun (WGS) entry which is preliminary data.</text>
</comment>
<dbReference type="AlphaFoldDB" id="A0A8J3YF97"/>
<sequence length="67" mass="6683">MRPGIRLIGSLKVTVTAVGEYPSTADCSGLAATTAAWALAGAAGRTTAVTAATSAPRNAQLLRPNLT</sequence>
<protein>
    <submittedName>
        <fullName evidence="1">Uncharacterized protein</fullName>
    </submittedName>
</protein>
<evidence type="ECO:0000313" key="2">
    <source>
        <dbReference type="Proteomes" id="UP000652013"/>
    </source>
</evidence>
<keyword evidence="2" id="KW-1185">Reference proteome</keyword>
<reference evidence="1" key="1">
    <citation type="submission" date="2021-01" db="EMBL/GenBank/DDBJ databases">
        <title>Whole genome shotgun sequence of Spirilliplanes yamanashiensis NBRC 15828.</title>
        <authorList>
            <person name="Komaki H."/>
            <person name="Tamura T."/>
        </authorList>
    </citation>
    <scope>NUCLEOTIDE SEQUENCE</scope>
    <source>
        <strain evidence="1">NBRC 15828</strain>
    </source>
</reference>
<name>A0A8J3YF97_9ACTN</name>
<evidence type="ECO:0000313" key="1">
    <source>
        <dbReference type="EMBL" id="GIJ06617.1"/>
    </source>
</evidence>
<dbReference type="Proteomes" id="UP000652013">
    <property type="component" value="Unassembled WGS sequence"/>
</dbReference>